<dbReference type="Gene3D" id="3.10.50.40">
    <property type="match status" value="1"/>
</dbReference>
<keyword evidence="9" id="KW-1185">Reference proteome</keyword>
<comment type="catalytic activity">
    <reaction evidence="1 5 6">
        <text>[protein]-peptidylproline (omega=180) = [protein]-peptidylproline (omega=0)</text>
        <dbReference type="Rhea" id="RHEA:16237"/>
        <dbReference type="Rhea" id="RHEA-COMP:10747"/>
        <dbReference type="Rhea" id="RHEA-COMP:10748"/>
        <dbReference type="ChEBI" id="CHEBI:83833"/>
        <dbReference type="ChEBI" id="CHEBI:83834"/>
        <dbReference type="EC" id="5.2.1.8"/>
    </reaction>
</comment>
<evidence type="ECO:0000256" key="1">
    <source>
        <dbReference type="ARBA" id="ARBA00000971"/>
    </source>
</evidence>
<reference evidence="8" key="1">
    <citation type="submission" date="2021-06" db="EMBL/GenBank/DDBJ databases">
        <title>44 bacteria genomes isolated from Dapeng, Shenzhen.</title>
        <authorList>
            <person name="Zheng W."/>
            <person name="Yu S."/>
            <person name="Huang Y."/>
        </authorList>
    </citation>
    <scope>NUCLEOTIDE SEQUENCE</scope>
    <source>
        <strain evidence="8">DP5N28-2</strain>
    </source>
</reference>
<feature type="domain" description="PPIase FKBP-type" evidence="7">
    <location>
        <begin position="94"/>
        <end position="180"/>
    </location>
</feature>
<evidence type="ECO:0000256" key="2">
    <source>
        <dbReference type="ARBA" id="ARBA00006577"/>
    </source>
</evidence>
<gene>
    <name evidence="8" type="ORF">KUV50_08945</name>
</gene>
<dbReference type="InterPro" id="IPR046357">
    <property type="entry name" value="PPIase_dom_sf"/>
</dbReference>
<dbReference type="Proteomes" id="UP000753961">
    <property type="component" value="Unassembled WGS sequence"/>
</dbReference>
<dbReference type="GO" id="GO:0003755">
    <property type="term" value="F:peptidyl-prolyl cis-trans isomerase activity"/>
    <property type="evidence" value="ECO:0007669"/>
    <property type="project" value="UniProtKB-UniRule"/>
</dbReference>
<evidence type="ECO:0000256" key="5">
    <source>
        <dbReference type="PROSITE-ProRule" id="PRU00277"/>
    </source>
</evidence>
<comment type="similarity">
    <text evidence="2 6">Belongs to the FKBP-type PPIase family.</text>
</comment>
<accession>A0A953HTX7</accession>
<dbReference type="RefSeq" id="WP_222579793.1">
    <property type="nucleotide sequence ID" value="NZ_JAHVHU010000008.1"/>
</dbReference>
<evidence type="ECO:0000259" key="7">
    <source>
        <dbReference type="PROSITE" id="PS50059"/>
    </source>
</evidence>
<keyword evidence="3 5" id="KW-0697">Rotamase</keyword>
<name>A0A953HTX7_9BACT</name>
<keyword evidence="4 5" id="KW-0413">Isomerase</keyword>
<dbReference type="PROSITE" id="PS51257">
    <property type="entry name" value="PROKAR_LIPOPROTEIN"/>
    <property type="match status" value="1"/>
</dbReference>
<organism evidence="8 9">
    <name type="scientific">Membranihabitans marinus</name>
    <dbReference type="NCBI Taxonomy" id="1227546"/>
    <lineage>
        <taxon>Bacteria</taxon>
        <taxon>Pseudomonadati</taxon>
        <taxon>Bacteroidota</taxon>
        <taxon>Saprospiria</taxon>
        <taxon>Saprospirales</taxon>
        <taxon>Saprospiraceae</taxon>
        <taxon>Membranihabitans</taxon>
    </lineage>
</organism>
<evidence type="ECO:0000256" key="4">
    <source>
        <dbReference type="ARBA" id="ARBA00023235"/>
    </source>
</evidence>
<dbReference type="PROSITE" id="PS50059">
    <property type="entry name" value="FKBP_PPIASE"/>
    <property type="match status" value="1"/>
</dbReference>
<dbReference type="Pfam" id="PF00254">
    <property type="entry name" value="FKBP_C"/>
    <property type="match status" value="1"/>
</dbReference>
<dbReference type="EC" id="5.2.1.8" evidence="6"/>
<sequence length="181" mass="20422">MKYTTSFFLISLILLCSCNSDHKGAASSEHPEMDETELTRVTMLIDPAPETYQEDQVNRLLQYALDHNLPVHKTESGLLYWIQKPGNDQRAQKEDKILVRYKGNLLDGTVFDQSPASGEPVEFNLSDMIPAWQEALKLIGEDGKMTILTHSDLAYRGQRIGNVIAPYSPLIFEVELIAVVR</sequence>
<dbReference type="SUPFAM" id="SSF54534">
    <property type="entry name" value="FKBP-like"/>
    <property type="match status" value="1"/>
</dbReference>
<evidence type="ECO:0000256" key="3">
    <source>
        <dbReference type="ARBA" id="ARBA00023110"/>
    </source>
</evidence>
<dbReference type="PANTHER" id="PTHR43811:SF57">
    <property type="entry name" value="FKBP-TYPE PEPTIDYL-PROLYL CIS-TRANS ISOMERASE FKPA-RELATED"/>
    <property type="match status" value="1"/>
</dbReference>
<dbReference type="AlphaFoldDB" id="A0A953HTX7"/>
<dbReference type="InterPro" id="IPR001179">
    <property type="entry name" value="PPIase_FKBP_dom"/>
</dbReference>
<proteinExistence type="inferred from homology"/>
<comment type="caution">
    <text evidence="8">The sequence shown here is derived from an EMBL/GenBank/DDBJ whole genome shotgun (WGS) entry which is preliminary data.</text>
</comment>
<evidence type="ECO:0000313" key="8">
    <source>
        <dbReference type="EMBL" id="MBY5958255.1"/>
    </source>
</evidence>
<dbReference type="EMBL" id="JAHVHU010000008">
    <property type="protein sequence ID" value="MBY5958255.1"/>
    <property type="molecule type" value="Genomic_DNA"/>
</dbReference>
<evidence type="ECO:0000256" key="6">
    <source>
        <dbReference type="RuleBase" id="RU003915"/>
    </source>
</evidence>
<evidence type="ECO:0000313" key="9">
    <source>
        <dbReference type="Proteomes" id="UP000753961"/>
    </source>
</evidence>
<protein>
    <recommendedName>
        <fullName evidence="6">Peptidyl-prolyl cis-trans isomerase</fullName>
        <ecNumber evidence="6">5.2.1.8</ecNumber>
    </recommendedName>
</protein>
<dbReference type="PANTHER" id="PTHR43811">
    <property type="entry name" value="FKBP-TYPE PEPTIDYL-PROLYL CIS-TRANS ISOMERASE FKPA"/>
    <property type="match status" value="1"/>
</dbReference>